<protein>
    <submittedName>
        <fullName evidence="2">Uncharacterized protein</fullName>
    </submittedName>
</protein>
<feature type="chain" id="PRO_5045796720" evidence="1">
    <location>
        <begin position="21"/>
        <end position="165"/>
    </location>
</feature>
<dbReference type="Proteomes" id="UP001197214">
    <property type="component" value="Unassembled WGS sequence"/>
</dbReference>
<accession>A0ABS6XN05</accession>
<reference evidence="2 3" key="1">
    <citation type="submission" date="2021-07" db="EMBL/GenBank/DDBJ databases">
        <title>Stakelama flava sp. nov., a novel endophytic bacterium isolated from branch of Kandelia candel.</title>
        <authorList>
            <person name="Tuo L."/>
        </authorList>
    </citation>
    <scope>NUCLEOTIDE SEQUENCE [LARGE SCALE GENOMIC DNA]</scope>
    <source>
        <strain evidence="2 3">CBK3Z-3</strain>
    </source>
</reference>
<keyword evidence="3" id="KW-1185">Reference proteome</keyword>
<proteinExistence type="predicted"/>
<keyword evidence="1" id="KW-0732">Signal</keyword>
<dbReference type="EMBL" id="JAHWZX010000006">
    <property type="protein sequence ID" value="MBW4330825.1"/>
    <property type="molecule type" value="Genomic_DNA"/>
</dbReference>
<gene>
    <name evidence="2" type="ORF">KY084_08035</name>
</gene>
<evidence type="ECO:0000313" key="2">
    <source>
        <dbReference type="EMBL" id="MBW4330825.1"/>
    </source>
</evidence>
<sequence length="165" mass="17179">MKKPLLVLAALALTSACATRQDDFPSLLPRDIERPDTPVPTPSLTPVAPDAALDAQIAAKQEAFDQAVAVFDAAAKRARPLATRAHNAAIGSDAWIAAQTALADLDTARSALLIPLADLEGLAIDRAQAGKQPYPALEEALETTEAADANRADTLDNIDALVPAP</sequence>
<dbReference type="RefSeq" id="WP_219237950.1">
    <property type="nucleotide sequence ID" value="NZ_JAHWZX010000006.1"/>
</dbReference>
<dbReference type="PROSITE" id="PS51257">
    <property type="entry name" value="PROKAR_LIPOPROTEIN"/>
    <property type="match status" value="1"/>
</dbReference>
<name>A0ABS6XN05_9SPHN</name>
<organism evidence="2 3">
    <name type="scientific">Stakelama flava</name>
    <dbReference type="NCBI Taxonomy" id="2860338"/>
    <lineage>
        <taxon>Bacteria</taxon>
        <taxon>Pseudomonadati</taxon>
        <taxon>Pseudomonadota</taxon>
        <taxon>Alphaproteobacteria</taxon>
        <taxon>Sphingomonadales</taxon>
        <taxon>Sphingomonadaceae</taxon>
        <taxon>Stakelama</taxon>
    </lineage>
</organism>
<evidence type="ECO:0000313" key="3">
    <source>
        <dbReference type="Proteomes" id="UP001197214"/>
    </source>
</evidence>
<evidence type="ECO:0000256" key="1">
    <source>
        <dbReference type="SAM" id="SignalP"/>
    </source>
</evidence>
<feature type="signal peptide" evidence="1">
    <location>
        <begin position="1"/>
        <end position="20"/>
    </location>
</feature>
<comment type="caution">
    <text evidence="2">The sequence shown here is derived from an EMBL/GenBank/DDBJ whole genome shotgun (WGS) entry which is preliminary data.</text>
</comment>